<proteinExistence type="predicted"/>
<evidence type="ECO:0000313" key="2">
    <source>
        <dbReference type="EMBL" id="KAH1892403.1"/>
    </source>
</evidence>
<evidence type="ECO:0000256" key="1">
    <source>
        <dbReference type="SAM" id="MobiDB-lite"/>
    </source>
</evidence>
<sequence length="52" mass="5706">MSKTIANNPWLEYIKAVAFDEPQDGNESHSEVDNCFCGDSSESPSSEKKAIV</sequence>
<evidence type="ECO:0000313" key="3">
    <source>
        <dbReference type="Proteomes" id="UP000813423"/>
    </source>
</evidence>
<organism evidence="2 3">
    <name type="scientific">Aspergillus fumigatus</name>
    <name type="common">Neosartorya fumigata</name>
    <dbReference type="NCBI Taxonomy" id="746128"/>
    <lineage>
        <taxon>Eukaryota</taxon>
        <taxon>Fungi</taxon>
        <taxon>Dikarya</taxon>
        <taxon>Ascomycota</taxon>
        <taxon>Pezizomycotina</taxon>
        <taxon>Eurotiomycetes</taxon>
        <taxon>Eurotiomycetidae</taxon>
        <taxon>Eurotiales</taxon>
        <taxon>Aspergillaceae</taxon>
        <taxon>Aspergillus</taxon>
        <taxon>Aspergillus subgen. Fumigati</taxon>
    </lineage>
</organism>
<comment type="caution">
    <text evidence="2">The sequence shown here is derived from an EMBL/GenBank/DDBJ whole genome shotgun (WGS) entry which is preliminary data.</text>
</comment>
<reference evidence="2" key="1">
    <citation type="submission" date="2021-08" db="EMBL/GenBank/DDBJ databases">
        <title>Global Aspergillus fumigatus from environmental and clinical sources.</title>
        <authorList>
            <person name="Barber A."/>
            <person name="Sae-Ong T."/>
        </authorList>
    </citation>
    <scope>NUCLEOTIDE SEQUENCE</scope>
    <source>
        <strain evidence="2">NRZ-2016-071</strain>
    </source>
</reference>
<dbReference type="Proteomes" id="UP000813423">
    <property type="component" value="Unassembled WGS sequence"/>
</dbReference>
<protein>
    <submittedName>
        <fullName evidence="2">Uncharacterized protein</fullName>
    </submittedName>
</protein>
<dbReference type="EMBL" id="JAIBSC010000244">
    <property type="protein sequence ID" value="KAH1892403.1"/>
    <property type="molecule type" value="Genomic_DNA"/>
</dbReference>
<accession>A0A9P8NDE4</accession>
<feature type="region of interest" description="Disordered" evidence="1">
    <location>
        <begin position="21"/>
        <end position="52"/>
    </location>
</feature>
<gene>
    <name evidence="2" type="ORF">KXV57_003963</name>
</gene>
<name>A0A9P8NDE4_ASPFM</name>
<dbReference type="AlphaFoldDB" id="A0A9P8NDE4"/>